<accession>A0AA35GA60</accession>
<organism evidence="2 3">
    <name type="scientific">Caldinitratiruptor microaerophilus</name>
    <dbReference type="NCBI Taxonomy" id="671077"/>
    <lineage>
        <taxon>Bacteria</taxon>
        <taxon>Bacillati</taxon>
        <taxon>Bacillota</taxon>
        <taxon>Clostridia</taxon>
        <taxon>Eubacteriales</taxon>
        <taxon>Symbiobacteriaceae</taxon>
        <taxon>Caldinitratiruptor</taxon>
    </lineage>
</organism>
<gene>
    <name evidence="2" type="ORF">caldi_32680</name>
</gene>
<sequence length="118" mass="12890">MSMLFLVYVLIGIVASLYAWFEYVAHRNRKTLAGAIVLTTTTILLMLPESWIITLVLHAGLASSGAGAWLASAFHRPSPLAPVTYGGLLTIGIVLTIKGANLRRRRLVGKGSRHKKHR</sequence>
<dbReference type="KEGG" id="cmic:caldi_32680"/>
<feature type="transmembrane region" description="Helical" evidence="1">
    <location>
        <begin position="32"/>
        <end position="59"/>
    </location>
</feature>
<feature type="transmembrane region" description="Helical" evidence="1">
    <location>
        <begin position="6"/>
        <end position="25"/>
    </location>
</feature>
<dbReference type="EMBL" id="AP025628">
    <property type="protein sequence ID" value="BDG62178.1"/>
    <property type="molecule type" value="Genomic_DNA"/>
</dbReference>
<keyword evidence="1" id="KW-0812">Transmembrane</keyword>
<dbReference type="Proteomes" id="UP001163687">
    <property type="component" value="Chromosome"/>
</dbReference>
<dbReference type="RefSeq" id="WP_264842773.1">
    <property type="nucleotide sequence ID" value="NZ_AP025628.1"/>
</dbReference>
<keyword evidence="1" id="KW-1133">Transmembrane helix</keyword>
<reference evidence="2" key="1">
    <citation type="submission" date="2022-03" db="EMBL/GenBank/DDBJ databases">
        <title>Complete genome sequence of Caldinitratiruptor microaerophilus.</title>
        <authorList>
            <person name="Mukaiyama R."/>
            <person name="Nishiyama T."/>
            <person name="Ueda K."/>
        </authorList>
    </citation>
    <scope>NUCLEOTIDE SEQUENCE</scope>
    <source>
        <strain evidence="2">JCM 16183</strain>
    </source>
</reference>
<evidence type="ECO:0000313" key="3">
    <source>
        <dbReference type="Proteomes" id="UP001163687"/>
    </source>
</evidence>
<name>A0AA35GA60_9FIRM</name>
<evidence type="ECO:0000313" key="2">
    <source>
        <dbReference type="EMBL" id="BDG62178.1"/>
    </source>
</evidence>
<feature type="transmembrane region" description="Helical" evidence="1">
    <location>
        <begin position="79"/>
        <end position="97"/>
    </location>
</feature>
<keyword evidence="3" id="KW-1185">Reference proteome</keyword>
<dbReference type="AlphaFoldDB" id="A0AA35GA60"/>
<keyword evidence="1" id="KW-0472">Membrane</keyword>
<protein>
    <submittedName>
        <fullName evidence="2">Uncharacterized protein</fullName>
    </submittedName>
</protein>
<proteinExistence type="predicted"/>
<evidence type="ECO:0000256" key="1">
    <source>
        <dbReference type="SAM" id="Phobius"/>
    </source>
</evidence>